<proteinExistence type="predicted"/>
<dbReference type="PANTHER" id="PTHR33223:SF8">
    <property type="entry name" value="OS04G0172440 PROTEIN"/>
    <property type="match status" value="1"/>
</dbReference>
<accession>A0AAD8T5Q5</accession>
<feature type="domain" description="Retrotransposon gag" evidence="2">
    <location>
        <begin position="7"/>
        <end position="91"/>
    </location>
</feature>
<name>A0AAD8T5Q5_LOLMU</name>
<dbReference type="AlphaFoldDB" id="A0AAD8T5Q5"/>
<protein>
    <recommendedName>
        <fullName evidence="2">Retrotransposon gag domain-containing protein</fullName>
    </recommendedName>
</protein>
<feature type="compositionally biased region" description="Acidic residues" evidence="1">
    <location>
        <begin position="242"/>
        <end position="254"/>
    </location>
</feature>
<keyword evidence="4" id="KW-1185">Reference proteome</keyword>
<evidence type="ECO:0000313" key="3">
    <source>
        <dbReference type="EMBL" id="KAK1670393.1"/>
    </source>
</evidence>
<organism evidence="3 4">
    <name type="scientific">Lolium multiflorum</name>
    <name type="common">Italian ryegrass</name>
    <name type="synonym">Lolium perenne subsp. multiflorum</name>
    <dbReference type="NCBI Taxonomy" id="4521"/>
    <lineage>
        <taxon>Eukaryota</taxon>
        <taxon>Viridiplantae</taxon>
        <taxon>Streptophyta</taxon>
        <taxon>Embryophyta</taxon>
        <taxon>Tracheophyta</taxon>
        <taxon>Spermatophyta</taxon>
        <taxon>Magnoliopsida</taxon>
        <taxon>Liliopsida</taxon>
        <taxon>Poales</taxon>
        <taxon>Poaceae</taxon>
        <taxon>BOP clade</taxon>
        <taxon>Pooideae</taxon>
        <taxon>Poodae</taxon>
        <taxon>Poeae</taxon>
        <taxon>Poeae Chloroplast Group 2 (Poeae type)</taxon>
        <taxon>Loliodinae</taxon>
        <taxon>Loliinae</taxon>
        <taxon>Lolium</taxon>
    </lineage>
</organism>
<feature type="compositionally biased region" description="Basic residues" evidence="1">
    <location>
        <begin position="148"/>
        <end position="161"/>
    </location>
</feature>
<comment type="caution">
    <text evidence="3">The sequence shown here is derived from an EMBL/GenBank/DDBJ whole genome shotgun (WGS) entry which is preliminary data.</text>
</comment>
<feature type="compositionally biased region" description="Basic residues" evidence="1">
    <location>
        <begin position="221"/>
        <end position="235"/>
    </location>
</feature>
<evidence type="ECO:0000256" key="1">
    <source>
        <dbReference type="SAM" id="MobiDB-lite"/>
    </source>
</evidence>
<dbReference type="InterPro" id="IPR005162">
    <property type="entry name" value="Retrotrans_gag_dom"/>
</dbReference>
<evidence type="ECO:0000259" key="2">
    <source>
        <dbReference type="Pfam" id="PF03732"/>
    </source>
</evidence>
<sequence length="314" mass="35431">MLQLYHIGPARVWLSDLEENTIFCWFDLKKAFENHFRGTYKRPATTSDLQACIQKKGETSRSFLTRWLATRNECENVDNRTAMHTFIGGLQRGGLLRHKLTYLLNANKLTLDEMINIVSDHTAADDDAGGDLAATAIPCTNKRRTVTMARRKRPRTWRRSGRGQQRADEVTAAGSRPQTYEEYRDMPCLAHLDPATGKSTHTNRNCKWVNDLKNDPEAGYKRARKHRPRGKGGKGKNKDKEEDSSEAMDEDDASPEPKEGTAANKSNPFGKKSVGAYHTFLKTPTIRAKKSALRLLNATVPAVPQYVKWSEKAL</sequence>
<feature type="compositionally biased region" description="Basic and acidic residues" evidence="1">
    <location>
        <begin position="210"/>
        <end position="220"/>
    </location>
</feature>
<reference evidence="3" key="1">
    <citation type="submission" date="2023-07" db="EMBL/GenBank/DDBJ databases">
        <title>A chromosome-level genome assembly of Lolium multiflorum.</title>
        <authorList>
            <person name="Chen Y."/>
            <person name="Copetti D."/>
            <person name="Kolliker R."/>
            <person name="Studer B."/>
        </authorList>
    </citation>
    <scope>NUCLEOTIDE SEQUENCE</scope>
    <source>
        <strain evidence="3">02402/16</strain>
        <tissue evidence="3">Leaf</tissue>
    </source>
</reference>
<dbReference type="EMBL" id="JAUUTY010000003">
    <property type="protein sequence ID" value="KAK1670393.1"/>
    <property type="molecule type" value="Genomic_DNA"/>
</dbReference>
<dbReference type="PANTHER" id="PTHR33223">
    <property type="entry name" value="CCHC-TYPE DOMAIN-CONTAINING PROTEIN"/>
    <property type="match status" value="1"/>
</dbReference>
<dbReference type="Proteomes" id="UP001231189">
    <property type="component" value="Unassembled WGS sequence"/>
</dbReference>
<gene>
    <name evidence="3" type="ORF">QYE76_058552</name>
</gene>
<dbReference type="Pfam" id="PF03732">
    <property type="entry name" value="Retrotrans_gag"/>
    <property type="match status" value="1"/>
</dbReference>
<evidence type="ECO:0000313" key="4">
    <source>
        <dbReference type="Proteomes" id="UP001231189"/>
    </source>
</evidence>
<feature type="region of interest" description="Disordered" evidence="1">
    <location>
        <begin position="148"/>
        <end position="179"/>
    </location>
</feature>
<feature type="region of interest" description="Disordered" evidence="1">
    <location>
        <begin position="194"/>
        <end position="275"/>
    </location>
</feature>